<gene>
    <name evidence="2" type="ORF">ELX58_00445</name>
</gene>
<evidence type="ECO:0000313" key="2">
    <source>
        <dbReference type="EMBL" id="QBP17681.1"/>
    </source>
</evidence>
<organism evidence="2 3">
    <name type="scientific">Acetilactobacillus jinshanensis</name>
    <dbReference type="NCBI Taxonomy" id="1720083"/>
    <lineage>
        <taxon>Bacteria</taxon>
        <taxon>Bacillati</taxon>
        <taxon>Bacillota</taxon>
        <taxon>Bacilli</taxon>
        <taxon>Lactobacillales</taxon>
        <taxon>Lactobacillaceae</taxon>
        <taxon>Acetilactobacillus</taxon>
    </lineage>
</organism>
<feature type="region of interest" description="Disordered" evidence="1">
    <location>
        <begin position="38"/>
        <end position="114"/>
    </location>
</feature>
<dbReference type="EMBL" id="CP034726">
    <property type="protein sequence ID" value="QBP17681.1"/>
    <property type="molecule type" value="Genomic_DNA"/>
</dbReference>
<proteinExistence type="predicted"/>
<feature type="compositionally biased region" description="Basic residues" evidence="1">
    <location>
        <begin position="39"/>
        <end position="57"/>
    </location>
</feature>
<dbReference type="Proteomes" id="UP000294321">
    <property type="component" value="Chromosome"/>
</dbReference>
<dbReference type="KEGG" id="lji:ELX58_00445"/>
<keyword evidence="3" id="KW-1185">Reference proteome</keyword>
<dbReference type="AlphaFoldDB" id="A0A4P6ZIZ8"/>
<evidence type="ECO:0000256" key="1">
    <source>
        <dbReference type="SAM" id="MobiDB-lite"/>
    </source>
</evidence>
<protein>
    <submittedName>
        <fullName evidence="2">Uncharacterized protein</fullName>
    </submittedName>
</protein>
<evidence type="ECO:0000313" key="3">
    <source>
        <dbReference type="Proteomes" id="UP000294321"/>
    </source>
</evidence>
<name>A0A4P6ZIZ8_9LACO</name>
<sequence length="114" mass="13181">MIHYDFKAIMSKVSIVVVALLSLTIGGVMTSHTYVSAHSVKRVRPYQNHKKTQHRHTQGVSVKRTGRNSKNKSRMTKRQQRNNRTQNSQRPMKIEHRYTSKDPISIGPKNSKKK</sequence>
<reference evidence="3" key="1">
    <citation type="submission" date="2018-12" db="EMBL/GenBank/DDBJ databases">
        <title>A new species of lactobacillus.</title>
        <authorList>
            <person name="Jian Y."/>
            <person name="Xin L."/>
            <person name="Hong Z.J."/>
            <person name="Ming L.Z."/>
            <person name="Hong X.Z."/>
        </authorList>
    </citation>
    <scope>NUCLEOTIDE SEQUENCE [LARGE SCALE GENOMIC DNA]</scope>
    <source>
        <strain evidence="3">HSLZ-75</strain>
    </source>
</reference>
<dbReference type="RefSeq" id="WP_133441226.1">
    <property type="nucleotide sequence ID" value="NZ_CP034726.1"/>
</dbReference>
<feature type="compositionally biased region" description="Basic residues" evidence="1">
    <location>
        <begin position="64"/>
        <end position="81"/>
    </location>
</feature>
<accession>A0A4P6ZIZ8</accession>